<dbReference type="GO" id="GO:0020037">
    <property type="term" value="F:heme binding"/>
    <property type="evidence" value="ECO:0007669"/>
    <property type="project" value="InterPro"/>
</dbReference>
<evidence type="ECO:0000256" key="6">
    <source>
        <dbReference type="ARBA" id="ARBA00022723"/>
    </source>
</evidence>
<dbReference type="PANTHER" id="PTHR24292">
    <property type="entry name" value="CYTOCHROME P450"/>
    <property type="match status" value="1"/>
</dbReference>
<comment type="cofactor">
    <cofactor evidence="1 13">
        <name>heme</name>
        <dbReference type="ChEBI" id="CHEBI:30413"/>
    </cofactor>
</comment>
<dbReference type="InParanoid" id="A0A158NUL5"/>
<gene>
    <name evidence="15" type="primary">105624474</name>
</gene>
<dbReference type="PRINTS" id="PR00385">
    <property type="entry name" value="P450"/>
</dbReference>
<evidence type="ECO:0000256" key="5">
    <source>
        <dbReference type="ARBA" id="ARBA00022617"/>
    </source>
</evidence>
<accession>A0A158NUL5</accession>
<evidence type="ECO:0000256" key="9">
    <source>
        <dbReference type="ARBA" id="ARBA00023002"/>
    </source>
</evidence>
<comment type="similarity">
    <text evidence="4">Belongs to the cytochrome P450 family.</text>
</comment>
<dbReference type="GO" id="GO:0004497">
    <property type="term" value="F:monooxygenase activity"/>
    <property type="evidence" value="ECO:0007669"/>
    <property type="project" value="UniProtKB-KW"/>
</dbReference>
<keyword evidence="6 13" id="KW-0479">Metal-binding</keyword>
<dbReference type="EMBL" id="ADTU01026560">
    <property type="status" value="NOT_ANNOTATED_CDS"/>
    <property type="molecule type" value="Genomic_DNA"/>
</dbReference>
<dbReference type="EnsemblMetazoa" id="XM_012205833.1">
    <property type="protein sequence ID" value="XP_012061223.1"/>
    <property type="gene ID" value="LOC105624474"/>
</dbReference>
<dbReference type="InterPro" id="IPR050476">
    <property type="entry name" value="Insect_CytP450_Detox"/>
</dbReference>
<keyword evidence="11" id="KW-0503">Monooxygenase</keyword>
<evidence type="ECO:0000313" key="16">
    <source>
        <dbReference type="Proteomes" id="UP000005205"/>
    </source>
</evidence>
<dbReference type="InterPro" id="IPR036396">
    <property type="entry name" value="Cyt_P450_sf"/>
</dbReference>
<keyword evidence="5 13" id="KW-0349">Heme</keyword>
<evidence type="ECO:0008006" key="17">
    <source>
        <dbReference type="Google" id="ProtNLM"/>
    </source>
</evidence>
<evidence type="ECO:0000256" key="8">
    <source>
        <dbReference type="ARBA" id="ARBA00022848"/>
    </source>
</evidence>
<dbReference type="AlphaFoldDB" id="A0A158NUL5"/>
<dbReference type="GO" id="GO:0005506">
    <property type="term" value="F:iron ion binding"/>
    <property type="evidence" value="ECO:0007669"/>
    <property type="project" value="InterPro"/>
</dbReference>
<dbReference type="EMBL" id="ADTU01026559">
    <property type="status" value="NOT_ANNOTATED_CDS"/>
    <property type="molecule type" value="Genomic_DNA"/>
</dbReference>
<evidence type="ECO:0000256" key="1">
    <source>
        <dbReference type="ARBA" id="ARBA00001971"/>
    </source>
</evidence>
<organism evidence="15 16">
    <name type="scientific">Atta cephalotes</name>
    <name type="common">Leafcutter ant</name>
    <dbReference type="NCBI Taxonomy" id="12957"/>
    <lineage>
        <taxon>Eukaryota</taxon>
        <taxon>Metazoa</taxon>
        <taxon>Ecdysozoa</taxon>
        <taxon>Arthropoda</taxon>
        <taxon>Hexapoda</taxon>
        <taxon>Insecta</taxon>
        <taxon>Pterygota</taxon>
        <taxon>Neoptera</taxon>
        <taxon>Endopterygota</taxon>
        <taxon>Hymenoptera</taxon>
        <taxon>Apocrita</taxon>
        <taxon>Aculeata</taxon>
        <taxon>Formicoidea</taxon>
        <taxon>Formicidae</taxon>
        <taxon>Myrmicinae</taxon>
        <taxon>Atta</taxon>
    </lineage>
</organism>
<keyword evidence="12 14" id="KW-0472">Membrane</keyword>
<dbReference type="GO" id="GO:0016705">
    <property type="term" value="F:oxidoreductase activity, acting on paired donors, with incorporation or reduction of molecular oxygen"/>
    <property type="evidence" value="ECO:0007669"/>
    <property type="project" value="InterPro"/>
</dbReference>
<evidence type="ECO:0000256" key="3">
    <source>
        <dbReference type="ARBA" id="ARBA00004406"/>
    </source>
</evidence>
<dbReference type="PRINTS" id="PR00463">
    <property type="entry name" value="EP450I"/>
</dbReference>
<dbReference type="SUPFAM" id="SSF48264">
    <property type="entry name" value="Cytochrome P450"/>
    <property type="match status" value="2"/>
</dbReference>
<dbReference type="CDD" id="cd11056">
    <property type="entry name" value="CYP6-like"/>
    <property type="match status" value="2"/>
</dbReference>
<evidence type="ECO:0000256" key="2">
    <source>
        <dbReference type="ARBA" id="ARBA00004174"/>
    </source>
</evidence>
<reference evidence="16" key="1">
    <citation type="journal article" date="2011" name="PLoS Genet.">
        <title>The genome sequence of the leaf-cutter ant Atta cephalotes reveals insights into its obligate symbiotic lifestyle.</title>
        <authorList>
            <person name="Suen G."/>
            <person name="Teiling C."/>
            <person name="Li L."/>
            <person name="Holt C."/>
            <person name="Abouheif E."/>
            <person name="Bornberg-Bauer E."/>
            <person name="Bouffard P."/>
            <person name="Caldera E.J."/>
            <person name="Cash E."/>
            <person name="Cavanaugh A."/>
            <person name="Denas O."/>
            <person name="Elhaik E."/>
            <person name="Fave M.J."/>
            <person name="Gadau J."/>
            <person name="Gibson J.D."/>
            <person name="Graur D."/>
            <person name="Grubbs K.J."/>
            <person name="Hagen D.E."/>
            <person name="Harkins T.T."/>
            <person name="Helmkampf M."/>
            <person name="Hu H."/>
            <person name="Johnson B.R."/>
            <person name="Kim J."/>
            <person name="Marsh S.E."/>
            <person name="Moeller J.A."/>
            <person name="Munoz-Torres M.C."/>
            <person name="Murphy M.C."/>
            <person name="Naughton M.C."/>
            <person name="Nigam S."/>
            <person name="Overson R."/>
            <person name="Rajakumar R."/>
            <person name="Reese J.T."/>
            <person name="Scott J.J."/>
            <person name="Smith C.R."/>
            <person name="Tao S."/>
            <person name="Tsutsui N.D."/>
            <person name="Viljakainen L."/>
            <person name="Wissler L."/>
            <person name="Yandell M.D."/>
            <person name="Zimmer F."/>
            <person name="Taylor J."/>
            <person name="Slater S.C."/>
            <person name="Clifton S.W."/>
            <person name="Warren W.C."/>
            <person name="Elsik C.G."/>
            <person name="Smith C.D."/>
            <person name="Weinstock G.M."/>
            <person name="Gerardo N.M."/>
            <person name="Currie C.R."/>
        </authorList>
    </citation>
    <scope>NUCLEOTIDE SEQUENCE [LARGE SCALE GENOMIC DNA]</scope>
</reference>
<name>A0A158NUL5_ATTCE</name>
<evidence type="ECO:0000313" key="15">
    <source>
        <dbReference type="EnsemblMetazoa" id="XP_012061223.1"/>
    </source>
</evidence>
<keyword evidence="10 13" id="KW-0408">Iron</keyword>
<keyword evidence="7" id="KW-0256">Endoplasmic reticulum</keyword>
<feature type="binding site" description="axial binding residue" evidence="13">
    <location>
        <position position="454"/>
    </location>
    <ligand>
        <name>heme</name>
        <dbReference type="ChEBI" id="CHEBI:30413"/>
    </ligand>
    <ligandPart>
        <name>Fe</name>
        <dbReference type="ChEBI" id="CHEBI:18248"/>
    </ligandPart>
</feature>
<dbReference type="OrthoDB" id="2789670at2759"/>
<feature type="transmembrane region" description="Helical" evidence="14">
    <location>
        <begin position="6"/>
        <end position="27"/>
    </location>
</feature>
<evidence type="ECO:0000256" key="11">
    <source>
        <dbReference type="ARBA" id="ARBA00023033"/>
    </source>
</evidence>
<dbReference type="InterPro" id="IPR002401">
    <property type="entry name" value="Cyt_P450_E_grp-I"/>
</dbReference>
<dbReference type="PROSITE" id="PS00086">
    <property type="entry name" value="CYTOCHROME_P450"/>
    <property type="match status" value="2"/>
</dbReference>
<dbReference type="Gene3D" id="1.10.630.10">
    <property type="entry name" value="Cytochrome P450"/>
    <property type="match status" value="2"/>
</dbReference>
<dbReference type="eggNOG" id="KOG0158">
    <property type="taxonomic scope" value="Eukaryota"/>
</dbReference>
<feature type="transmembrane region" description="Helical" evidence="14">
    <location>
        <begin position="219"/>
        <end position="240"/>
    </location>
</feature>
<evidence type="ECO:0000256" key="12">
    <source>
        <dbReference type="ARBA" id="ARBA00023136"/>
    </source>
</evidence>
<evidence type="ECO:0000256" key="13">
    <source>
        <dbReference type="PIRSR" id="PIRSR602401-1"/>
    </source>
</evidence>
<evidence type="ECO:0000256" key="10">
    <source>
        <dbReference type="ARBA" id="ARBA00023004"/>
    </source>
</evidence>
<dbReference type="Pfam" id="PF00067">
    <property type="entry name" value="p450"/>
    <property type="match status" value="2"/>
</dbReference>
<reference evidence="15" key="2">
    <citation type="submission" date="2016-04" db="UniProtKB">
        <authorList>
            <consortium name="EnsemblMetazoa"/>
        </authorList>
    </citation>
    <scope>IDENTIFICATION</scope>
</reference>
<sequence>MGLVTAYWGLDGMIILMTLIISAYLYMTRKFKYWKKRGILEITPIPFFGNFKECLFQKKAPAYFLKDIYDEMKDLPYVGFYVLDKPFLLVRDRELVKNILVKDFNYFSDRYNTADPIDRIGYANLFFIKNPAWKVVRTKLTPFFTSGKMKKMFDLMLICVKNLDEYLDTLELKGNGKTIEVRELTAKFATDIIGSTAYGLDVNSFKDPNAEFRKYGKMIFYYNTYRSFEMLAIFFLPTIVRLTRIKMFGKEPTDFMRKVFWETLTERMKSGLKRNDLIDILLELKNNNNNDQDLKDFTFDGDDLLAQAASFFSAGFETSSTTTTFALYELAIQPEIQKTLRKEIFEALKKSNGKITYDMVWSLPYLDMVMSETLRMYPPLGYLNRKPNQTYKVPEFNLVIEKDTPVYISMLGLHYDPEYFPNPNKFDPERFNEENKRNRPSCVYFPFGEGPHACIGNRFGLLQTKLTLLKILSKCEVTLCKETLVPVVIDPKGAMTVPLNGILHLNFRKINTYRNRSCEMALMTDCWALDGIIILTILIITAYLYMTRNFKYWKKRGVLEITPSSFMECLFRKKAPAYFLKELYDRAKGEPYIGFHILDKPILLVCDREIIKSILIKDFNIFYDRYATGNPKDRIGYTSLFLINNPAWKILRTKLSPFFTSGKMKNMFDLMLECTNHLDEYLDSLKLDGKGQIIEAKDISSRLTIDIISNTIYGLDVNTFKNPNLDFLKCGKKIFTNNYLRALEILAMFFLPNISRIARLKLFGTEATAFLRKFFWETLTRRMESGEKRHDLINILIELKKNNHDHKIEDFEFDEDVLMAQAISFFAAGFDTTAQPIVFTLYELALQPDIQNTLRKEIHQALNNFDGKITYDMIISLPYMDMVVSETLRKYPPLGFLNRNTMETYQIPNFNLVLEKDTPIYIPMLALHYDPEYFPNPEKFDPERFNEENKRNIPSCVYFPFGDGPHSCIGNRFALLMIKLILFKMLNKYEVTPCEKTIIPVIIDSAVALTGPLNGVIYLNMRKANTVTD</sequence>
<evidence type="ECO:0000256" key="4">
    <source>
        <dbReference type="ARBA" id="ARBA00010617"/>
    </source>
</evidence>
<keyword evidence="9" id="KW-0560">Oxidoreductase</keyword>
<dbReference type="GO" id="GO:0005789">
    <property type="term" value="C:endoplasmic reticulum membrane"/>
    <property type="evidence" value="ECO:0007669"/>
    <property type="project" value="UniProtKB-SubCell"/>
</dbReference>
<dbReference type="InterPro" id="IPR017972">
    <property type="entry name" value="Cyt_P450_CS"/>
</dbReference>
<dbReference type="InterPro" id="IPR001128">
    <property type="entry name" value="Cyt_P450"/>
</dbReference>
<dbReference type="Proteomes" id="UP000005205">
    <property type="component" value="Unassembled WGS sequence"/>
</dbReference>
<dbReference type="FunFam" id="1.10.630.10:FF:000042">
    <property type="entry name" value="Cytochrome P450"/>
    <property type="match status" value="2"/>
</dbReference>
<feature type="transmembrane region" description="Helical" evidence="14">
    <location>
        <begin position="527"/>
        <end position="546"/>
    </location>
</feature>
<comment type="subcellular location">
    <subcellularLocation>
        <location evidence="3">Endoplasmic reticulum membrane</location>
        <topology evidence="3">Peripheral membrane protein</topology>
    </subcellularLocation>
    <subcellularLocation>
        <location evidence="2">Microsome membrane</location>
        <topology evidence="2">Peripheral membrane protein</topology>
    </subcellularLocation>
</comment>
<dbReference type="KEGG" id="acep:105624474"/>
<keyword evidence="16" id="KW-1185">Reference proteome</keyword>
<dbReference type="STRING" id="12957.A0A158NUL5"/>
<evidence type="ECO:0000256" key="14">
    <source>
        <dbReference type="SAM" id="Phobius"/>
    </source>
</evidence>
<proteinExistence type="inferred from homology"/>
<protein>
    <recommendedName>
        <fullName evidence="17">Cytochrome P450</fullName>
    </recommendedName>
</protein>
<keyword evidence="14" id="KW-1133">Transmembrane helix</keyword>
<keyword evidence="14" id="KW-0812">Transmembrane</keyword>
<dbReference type="EMBL" id="ADTU01026558">
    <property type="status" value="NOT_ANNOTATED_CDS"/>
    <property type="molecule type" value="Genomic_DNA"/>
</dbReference>
<dbReference type="PANTHER" id="PTHR24292:SF45">
    <property type="entry name" value="CYTOCHROME P450 6G1-RELATED"/>
    <property type="match status" value="1"/>
</dbReference>
<evidence type="ECO:0000256" key="7">
    <source>
        <dbReference type="ARBA" id="ARBA00022824"/>
    </source>
</evidence>
<keyword evidence="8" id="KW-0492">Microsome</keyword>